<dbReference type="Proteomes" id="UP000552045">
    <property type="component" value="Unassembled WGS sequence"/>
</dbReference>
<dbReference type="SUPFAM" id="SSF51412">
    <property type="entry name" value="Inosine monophosphate dehydrogenase (IMPDH)"/>
    <property type="match status" value="1"/>
</dbReference>
<dbReference type="AlphaFoldDB" id="A0A7Y9EVN1"/>
<evidence type="ECO:0000313" key="5">
    <source>
        <dbReference type="EMBL" id="NYD54646.1"/>
    </source>
</evidence>
<dbReference type="EMBL" id="JACCBH010000001">
    <property type="protein sequence ID" value="NYD54646.1"/>
    <property type="molecule type" value="Genomic_DNA"/>
</dbReference>
<keyword evidence="6" id="KW-1185">Reference proteome</keyword>
<name>A0A7Y9EVN1_9MICO</name>
<evidence type="ECO:0000256" key="3">
    <source>
        <dbReference type="ARBA" id="ARBA00023027"/>
    </source>
</evidence>
<evidence type="ECO:0000259" key="4">
    <source>
        <dbReference type="Pfam" id="PF00478"/>
    </source>
</evidence>
<proteinExistence type="inferred from homology"/>
<evidence type="ECO:0000313" key="6">
    <source>
        <dbReference type="Proteomes" id="UP000552045"/>
    </source>
</evidence>
<dbReference type="GO" id="GO:0006183">
    <property type="term" value="P:GTP biosynthetic process"/>
    <property type="evidence" value="ECO:0007669"/>
    <property type="project" value="TreeGrafter"/>
</dbReference>
<gene>
    <name evidence="5" type="ORF">BKA02_001701</name>
</gene>
<dbReference type="SMART" id="SM01240">
    <property type="entry name" value="IMPDH"/>
    <property type="match status" value="1"/>
</dbReference>
<dbReference type="InterPro" id="IPR001093">
    <property type="entry name" value="IMP_DH_GMPRt"/>
</dbReference>
<comment type="similarity">
    <text evidence="1">Belongs to the IMPDH/GMPR family.</text>
</comment>
<keyword evidence="3" id="KW-0520">NAD</keyword>
<dbReference type="PANTHER" id="PTHR11911:SF85">
    <property type="entry name" value="INOSINE-5'-MONOPHOSPHATE DEHYDROGENASE"/>
    <property type="match status" value="1"/>
</dbReference>
<dbReference type="InterPro" id="IPR005990">
    <property type="entry name" value="IMP_DH"/>
</dbReference>
<reference evidence="5 6" key="1">
    <citation type="submission" date="2020-07" db="EMBL/GenBank/DDBJ databases">
        <title>Sequencing the genomes of 1000 actinobacteria strains.</title>
        <authorList>
            <person name="Klenk H.-P."/>
        </authorList>
    </citation>
    <scope>NUCLEOTIDE SEQUENCE [LARGE SCALE GENOMIC DNA]</scope>
    <source>
        <strain evidence="5 6">DSM 22185</strain>
    </source>
</reference>
<dbReference type="GO" id="GO:0003938">
    <property type="term" value="F:IMP dehydrogenase activity"/>
    <property type="evidence" value="ECO:0007669"/>
    <property type="project" value="UniProtKB-EC"/>
</dbReference>
<dbReference type="Pfam" id="PF00478">
    <property type="entry name" value="IMPDH"/>
    <property type="match status" value="1"/>
</dbReference>
<dbReference type="CDD" id="cd00381">
    <property type="entry name" value="IMPDH"/>
    <property type="match status" value="1"/>
</dbReference>
<accession>A0A7Y9EVN1</accession>
<feature type="domain" description="IMP dehydrogenase/GMP reductase" evidence="4">
    <location>
        <begin position="16"/>
        <end position="300"/>
    </location>
</feature>
<comment type="caution">
    <text evidence="5">The sequence shown here is derived from an EMBL/GenBank/DDBJ whole genome shotgun (WGS) entry which is preliminary data.</text>
</comment>
<dbReference type="EC" id="1.1.1.205" evidence="5"/>
<keyword evidence="2 5" id="KW-0560">Oxidoreductase</keyword>
<organism evidence="5 6">
    <name type="scientific">Microbacterium pseudoresistens</name>
    <dbReference type="NCBI Taxonomy" id="640634"/>
    <lineage>
        <taxon>Bacteria</taxon>
        <taxon>Bacillati</taxon>
        <taxon>Actinomycetota</taxon>
        <taxon>Actinomycetes</taxon>
        <taxon>Micrococcales</taxon>
        <taxon>Microbacteriaceae</taxon>
        <taxon>Microbacterium</taxon>
    </lineage>
</organism>
<dbReference type="PANTHER" id="PTHR11911">
    <property type="entry name" value="INOSINE-5-MONOPHOSPHATE DEHYDROGENASE RELATED"/>
    <property type="match status" value="1"/>
</dbReference>
<dbReference type="NCBIfam" id="TIGR01304">
    <property type="entry name" value="IMP_DH_rel_2"/>
    <property type="match status" value="1"/>
</dbReference>
<dbReference type="InterPro" id="IPR005992">
    <property type="entry name" value="IMP_DH-rel2"/>
</dbReference>
<evidence type="ECO:0000256" key="2">
    <source>
        <dbReference type="ARBA" id="ARBA00023002"/>
    </source>
</evidence>
<dbReference type="InterPro" id="IPR013785">
    <property type="entry name" value="Aldolase_TIM"/>
</dbReference>
<protein>
    <submittedName>
        <fullName evidence="5">IMP dehydrogenase</fullName>
        <ecNumber evidence="5">1.1.1.205</ecNumber>
    </submittedName>
</protein>
<evidence type="ECO:0000256" key="1">
    <source>
        <dbReference type="ARBA" id="ARBA00005502"/>
    </source>
</evidence>
<dbReference type="FunFam" id="3.20.20.70:FF:000060">
    <property type="entry name" value="IMP dehydrogenase subunit"/>
    <property type="match status" value="1"/>
</dbReference>
<dbReference type="Gene3D" id="3.20.20.70">
    <property type="entry name" value="Aldolase class I"/>
    <property type="match status" value="1"/>
</dbReference>
<sequence length="374" mass="39433">MSMDIEIGRGKRARRAYTFDDIAVVPSRRTRNPEDVSTAWTIDAFSFDIPVLGAPMDSVMSPATAIALGKLGGLGVLDLEGLWTRYEAPEPLLEEIAGLEPSEATVRMQQLYAEPIKPELITRRLAEVREAGVTVAGSLTPQRTQELYETVVAAGVDLFVIRGTTVSAEHVSSVTAPLNLKKFIYDLDVPVIVGGASTYTAALHLMRTGAAGVLVGFGGGAASTTRVTLGIHAPMATAVSDVAAARRDYLDESGGRYVHVIADGGVGTSGDIVKALAMGADAVMLGVALARSTDAPGRGFHWGPEAHHAELPRGRRVAVGGVAPLEEVLFGPAPVADGTANLIGALRKSMATTGYSDLKEFQRVEVVLAPYERF</sequence>